<dbReference type="AlphaFoldDB" id="A0A834R1F9"/>
<keyword evidence="2 4" id="KW-0378">Hydrolase</keyword>
<dbReference type="Proteomes" id="UP000070412">
    <property type="component" value="Unassembled WGS sequence"/>
</dbReference>
<evidence type="ECO:0000313" key="6">
    <source>
        <dbReference type="EMBL" id="KAF7487729.1"/>
    </source>
</evidence>
<gene>
    <name evidence="6" type="ORF">SSS_4400</name>
</gene>
<comment type="subunit">
    <text evidence="4">Homodimer.</text>
</comment>
<name>A0A834R1F9_SARSC</name>
<dbReference type="InterPro" id="IPR013785">
    <property type="entry name" value="Aldolase_TIM"/>
</dbReference>
<organism evidence="6">
    <name type="scientific">Sarcoptes scabiei</name>
    <name type="common">Itch mite</name>
    <name type="synonym">Acarus scabiei</name>
    <dbReference type="NCBI Taxonomy" id="52283"/>
    <lineage>
        <taxon>Eukaryota</taxon>
        <taxon>Metazoa</taxon>
        <taxon>Ecdysozoa</taxon>
        <taxon>Arthropoda</taxon>
        <taxon>Chelicerata</taxon>
        <taxon>Arachnida</taxon>
        <taxon>Acari</taxon>
        <taxon>Acariformes</taxon>
        <taxon>Sarcoptiformes</taxon>
        <taxon>Astigmata</taxon>
        <taxon>Psoroptidia</taxon>
        <taxon>Sarcoptoidea</taxon>
        <taxon>Sarcoptidae</taxon>
        <taxon>Sarcoptinae</taxon>
        <taxon>Sarcoptes</taxon>
    </lineage>
</organism>
<dbReference type="CDD" id="cd14792">
    <property type="entry name" value="GH27"/>
    <property type="match status" value="1"/>
</dbReference>
<evidence type="ECO:0000256" key="1">
    <source>
        <dbReference type="ARBA" id="ARBA00009743"/>
    </source>
</evidence>
<evidence type="ECO:0000256" key="3">
    <source>
        <dbReference type="ARBA" id="ARBA00023295"/>
    </source>
</evidence>
<dbReference type="EMBL" id="WVUK01000066">
    <property type="protein sequence ID" value="KAF7487729.1"/>
    <property type="molecule type" value="Genomic_DNA"/>
</dbReference>
<dbReference type="EnsemblMetazoa" id="SSS_4400s_mrna">
    <property type="protein sequence ID" value="KAF7487729.1"/>
    <property type="gene ID" value="SSS_4400"/>
</dbReference>
<dbReference type="EC" id="3.2.1.-" evidence="4"/>
<proteinExistence type="inferred from homology"/>
<evidence type="ECO:0000256" key="4">
    <source>
        <dbReference type="RuleBase" id="RU361168"/>
    </source>
</evidence>
<keyword evidence="8" id="KW-1185">Reference proteome</keyword>
<reference evidence="8" key="1">
    <citation type="journal article" date="2020" name="PLoS Negl. Trop. Dis.">
        <title>High-quality nuclear genome for Sarcoptes scabiei-A critical resource for a neglected parasite.</title>
        <authorList>
            <person name="Korhonen P.K."/>
            <person name="Gasser R.B."/>
            <person name="Ma G."/>
            <person name="Wang T."/>
            <person name="Stroehlein A.J."/>
            <person name="Young N.D."/>
            <person name="Ang C.S."/>
            <person name="Fernando D.D."/>
            <person name="Lu H.C."/>
            <person name="Taylor S."/>
            <person name="Reynolds S.L."/>
            <person name="Mofiz E."/>
            <person name="Najaraj S.H."/>
            <person name="Gowda H."/>
            <person name="Madugundu A."/>
            <person name="Renuse S."/>
            <person name="Holt D."/>
            <person name="Pandey A."/>
            <person name="Papenfuss A.T."/>
            <person name="Fischer K."/>
        </authorList>
    </citation>
    <scope>NUCLEOTIDE SEQUENCE [LARGE SCALE GENOMIC DNA]</scope>
</reference>
<dbReference type="Gene3D" id="3.20.20.70">
    <property type="entry name" value="Aldolase class I"/>
    <property type="match status" value="1"/>
</dbReference>
<dbReference type="Gene3D" id="2.60.40.1180">
    <property type="entry name" value="Golgi alpha-mannosidase II"/>
    <property type="match status" value="1"/>
</dbReference>
<dbReference type="PANTHER" id="PTHR11452:SF83">
    <property type="entry name" value="ALPHA-GALACTOSIDASE"/>
    <property type="match status" value="1"/>
</dbReference>
<sequence length="439" mass="51043">MILMNISILLIIVEMVIPISAWDNGLLRTPPMGWLSWLRFTCEINCEQYPNSCINEKLYKDMIDRIAEDGYLQVGYKTVNIDDCWMEKKRDPKTKQLVADRKRFPYGIKHLVEYGRERNVSVGIYEDIGTKTCAGFPGIDNHEQIDAKTFSEWGVDSIKMDGCFALINEYNQTYPNFRKALEKQEHRIAYSCSWPAYIANNSVPDDVYEVIKENCNYWRNYDDIVDSWESVKKIILFYGSKNKQFKKFHGPGGWFDPDMLLIGNNGLSLEQSKTQMNFWSIWSAPLMMSADLRRITPEFKKILQNKELISINQDRDGRMASLIYKTDKIQIWTKKLAASAEGEPSSYVVLYFYMYSLGIDLNIRFNVSKLIPREEIQDEYLVFDLHDADTVMKIISSEENLELRVPSSGGSRIVKLVPVLKNENLFETNEDTLDNFCDY</sequence>
<dbReference type="GO" id="GO:0004557">
    <property type="term" value="F:alpha-galactosidase activity"/>
    <property type="evidence" value="ECO:0007669"/>
    <property type="project" value="TreeGrafter"/>
</dbReference>
<dbReference type="SUPFAM" id="SSF51445">
    <property type="entry name" value="(Trans)glycosidases"/>
    <property type="match status" value="1"/>
</dbReference>
<dbReference type="InterPro" id="IPR017853">
    <property type="entry name" value="GH"/>
</dbReference>
<dbReference type="GO" id="GO:0005737">
    <property type="term" value="C:cytoplasm"/>
    <property type="evidence" value="ECO:0007669"/>
    <property type="project" value="TreeGrafter"/>
</dbReference>
<dbReference type="InterPro" id="IPR002241">
    <property type="entry name" value="Glyco_hydro_27"/>
</dbReference>
<feature type="chain" id="PRO_5038316048" description="Alpha-galactosidase" evidence="5">
    <location>
        <begin position="22"/>
        <end position="439"/>
    </location>
</feature>
<keyword evidence="5" id="KW-0732">Signal</keyword>
<reference evidence="7" key="3">
    <citation type="submission" date="2022-06" db="UniProtKB">
        <authorList>
            <consortium name="EnsemblMetazoa"/>
        </authorList>
    </citation>
    <scope>IDENTIFICATION</scope>
</reference>
<dbReference type="InterPro" id="IPR000111">
    <property type="entry name" value="Glyco_hydro_27/36_CS"/>
</dbReference>
<dbReference type="InterPro" id="IPR013780">
    <property type="entry name" value="Glyco_hydro_b"/>
</dbReference>
<accession>A0A834R1F9</accession>
<evidence type="ECO:0000313" key="8">
    <source>
        <dbReference type="Proteomes" id="UP000070412"/>
    </source>
</evidence>
<dbReference type="PANTHER" id="PTHR11452">
    <property type="entry name" value="ALPHA-GALACTOSIDASE/ALPHA-N-ACETYLGALACTOSAMINIDASE"/>
    <property type="match status" value="1"/>
</dbReference>
<evidence type="ECO:0000256" key="5">
    <source>
        <dbReference type="SAM" id="SignalP"/>
    </source>
</evidence>
<dbReference type="PROSITE" id="PS00512">
    <property type="entry name" value="ALPHA_GALACTOSIDASE"/>
    <property type="match status" value="1"/>
</dbReference>
<keyword evidence="3 4" id="KW-0326">Glycosidase</keyword>
<comment type="similarity">
    <text evidence="1 4">Belongs to the glycosyl hydrolase 27 family.</text>
</comment>
<evidence type="ECO:0000313" key="7">
    <source>
        <dbReference type="EnsemblMetazoa" id="KAF7487729.1"/>
    </source>
</evidence>
<keyword evidence="4" id="KW-1015">Disulfide bond</keyword>
<evidence type="ECO:0000256" key="2">
    <source>
        <dbReference type="ARBA" id="ARBA00022801"/>
    </source>
</evidence>
<dbReference type="OrthoDB" id="5795902at2759"/>
<reference evidence="6" key="2">
    <citation type="submission" date="2020-01" db="EMBL/GenBank/DDBJ databases">
        <authorList>
            <person name="Korhonen P.K.K."/>
            <person name="Guangxu M.G."/>
            <person name="Wang T.W."/>
            <person name="Stroehlein A.J.S."/>
            <person name="Young N.D."/>
            <person name="Ang C.-S.A."/>
            <person name="Fernando D.W.F."/>
            <person name="Lu H.L."/>
            <person name="Taylor S.T."/>
            <person name="Ehtesham M.E.M."/>
            <person name="Najaraj S.H.N."/>
            <person name="Harsha G.H.G."/>
            <person name="Madugundu A.M."/>
            <person name="Renuse S.R."/>
            <person name="Holt D.H."/>
            <person name="Pandey A.P."/>
            <person name="Papenfuss A.P."/>
            <person name="Gasser R.B.G."/>
            <person name="Fischer K.F."/>
        </authorList>
    </citation>
    <scope>NUCLEOTIDE SEQUENCE</scope>
    <source>
        <strain evidence="6">SSS_KF_BRIS2020</strain>
    </source>
</reference>
<dbReference type="GO" id="GO:0009311">
    <property type="term" value="P:oligosaccharide metabolic process"/>
    <property type="evidence" value="ECO:0007669"/>
    <property type="project" value="TreeGrafter"/>
</dbReference>
<protein>
    <recommendedName>
        <fullName evidence="4">Alpha-galactosidase</fullName>
        <ecNumber evidence="4">3.2.1.-</ecNumber>
    </recommendedName>
</protein>
<dbReference type="PRINTS" id="PR00740">
    <property type="entry name" value="GLHYDRLASE27"/>
</dbReference>
<dbReference type="GO" id="GO:0016139">
    <property type="term" value="P:glycoside catabolic process"/>
    <property type="evidence" value="ECO:0007669"/>
    <property type="project" value="TreeGrafter"/>
</dbReference>
<dbReference type="Pfam" id="PF16499">
    <property type="entry name" value="Melibiase_2"/>
    <property type="match status" value="1"/>
</dbReference>
<dbReference type="FunFam" id="3.20.20.70:FF:000197">
    <property type="entry name" value="Alpha-galactosidase"/>
    <property type="match status" value="1"/>
</dbReference>
<feature type="signal peptide" evidence="5">
    <location>
        <begin position="1"/>
        <end position="21"/>
    </location>
</feature>